<feature type="transmembrane region" description="Helical" evidence="3">
    <location>
        <begin position="189"/>
        <end position="210"/>
    </location>
</feature>
<feature type="transmembrane region" description="Helical" evidence="3">
    <location>
        <begin position="560"/>
        <end position="581"/>
    </location>
</feature>
<dbReference type="EMBL" id="NMUQ01000001">
    <property type="protein sequence ID" value="OXM15474.1"/>
    <property type="molecule type" value="Genomic_DNA"/>
</dbReference>
<feature type="transmembrane region" description="Helical" evidence="3">
    <location>
        <begin position="509"/>
        <end position="529"/>
    </location>
</feature>
<feature type="transmembrane region" description="Helical" evidence="3">
    <location>
        <begin position="322"/>
        <end position="340"/>
    </location>
</feature>
<feature type="compositionally biased region" description="Pro residues" evidence="2">
    <location>
        <begin position="86"/>
        <end position="96"/>
    </location>
</feature>
<feature type="transmembrane region" description="Helical" evidence="3">
    <location>
        <begin position="416"/>
        <end position="434"/>
    </location>
</feature>
<feature type="transmembrane region" description="Helical" evidence="3">
    <location>
        <begin position="265"/>
        <end position="286"/>
    </location>
</feature>
<dbReference type="InterPro" id="IPR019286">
    <property type="entry name" value="DUF2339_TM"/>
</dbReference>
<feature type="transmembrane region" description="Helical" evidence="3">
    <location>
        <begin position="475"/>
        <end position="497"/>
    </location>
</feature>
<proteinExistence type="predicted"/>
<evidence type="ECO:0000256" key="2">
    <source>
        <dbReference type="SAM" id="MobiDB-lite"/>
    </source>
</evidence>
<evidence type="ECO:0000313" key="5">
    <source>
        <dbReference type="Proteomes" id="UP000215145"/>
    </source>
</evidence>
<feature type="transmembrane region" description="Helical" evidence="3">
    <location>
        <begin position="536"/>
        <end position="554"/>
    </location>
</feature>
<protein>
    <recommendedName>
        <fullName evidence="6">DUF2339 domain-containing protein</fullName>
    </recommendedName>
</protein>
<comment type="caution">
    <text evidence="4">The sequence shown here is derived from an EMBL/GenBank/DDBJ whole genome shotgun (WGS) entry which is preliminary data.</text>
</comment>
<keyword evidence="1" id="KW-0175">Coiled coil</keyword>
<name>A0A229P0G2_9BACL</name>
<dbReference type="PANTHER" id="PTHR38434:SF1">
    <property type="entry name" value="BLL2549 PROTEIN"/>
    <property type="match status" value="1"/>
</dbReference>
<feature type="transmembrane region" description="Helical" evidence="3">
    <location>
        <begin position="346"/>
        <end position="364"/>
    </location>
</feature>
<feature type="transmembrane region" description="Helical" evidence="3">
    <location>
        <begin position="111"/>
        <end position="134"/>
    </location>
</feature>
<keyword evidence="3" id="KW-1133">Transmembrane helix</keyword>
<evidence type="ECO:0000256" key="1">
    <source>
        <dbReference type="SAM" id="Coils"/>
    </source>
</evidence>
<feature type="transmembrane region" description="Helical" evidence="3">
    <location>
        <begin position="446"/>
        <end position="463"/>
    </location>
</feature>
<keyword evidence="3" id="KW-0472">Membrane</keyword>
<feature type="transmembrane region" description="Helical" evidence="3">
    <location>
        <begin position="292"/>
        <end position="310"/>
    </location>
</feature>
<reference evidence="4 5" key="1">
    <citation type="submission" date="2017-07" db="EMBL/GenBank/DDBJ databases">
        <title>Paenibacillus herberti R33 genome sequencing and assembly.</title>
        <authorList>
            <person name="Su W."/>
        </authorList>
    </citation>
    <scope>NUCLEOTIDE SEQUENCE [LARGE SCALE GENOMIC DNA]</scope>
    <source>
        <strain evidence="4 5">R33</strain>
    </source>
</reference>
<accession>A0A229P0G2</accession>
<dbReference type="AlphaFoldDB" id="A0A229P0G2"/>
<evidence type="ECO:0000256" key="3">
    <source>
        <dbReference type="SAM" id="Phobius"/>
    </source>
</evidence>
<feature type="transmembrane region" description="Helical" evidence="3">
    <location>
        <begin position="140"/>
        <end position="157"/>
    </location>
</feature>
<gene>
    <name evidence="4" type="ORF">CGZ75_01675</name>
</gene>
<dbReference type="Proteomes" id="UP000215145">
    <property type="component" value="Unassembled WGS sequence"/>
</dbReference>
<organism evidence="4 5">
    <name type="scientific">Paenibacillus herberti</name>
    <dbReference type="NCBI Taxonomy" id="1619309"/>
    <lineage>
        <taxon>Bacteria</taxon>
        <taxon>Bacillati</taxon>
        <taxon>Bacillota</taxon>
        <taxon>Bacilli</taxon>
        <taxon>Bacillales</taxon>
        <taxon>Paenibacillaceae</taxon>
        <taxon>Paenibacillus</taxon>
    </lineage>
</organism>
<sequence length="586" mass="64293">MKPNHLEDRVEQLEQEIRELRQQLQRFGNILSQEQGASSQKQNIGAHMPTAAQQGAASSLPPTLRQQLPGDSPQRQAAPIGMLDAPPRPPKEPPQPIDWEHQIGRVWLPRIFVIVLLIGVLWGFLAAVNAGYITPEIRCLLGLAAALVMFGAGVRWMRQKRNALGLVLLGGANGVLVLTLFAAHMLYDFIGAGMAFVLYVAAVVLFAGTALRYRSQALMLAAAVAGTLVPFLVDSSEPNMTLLIVYEAMFAAVVLLISWRYAFRITFVASYALLQLPAIAAGIGASSDRERWIILGALLLHHLLQYGLSLRDVSFASRPERQGLLFASFALNAAWMIDMLEQTEYRWMMAALALFYTVSAYLLRSSVGQRLQLYAVIATLGWLLLLINVVSDDYLGATLLIQGILALYLGLKLKSWMQQTAGAIIGFIGVALVLKSPIEEAWSDATLSWLVLLAVWTVLYFLLRPSRTKDFPEGPGPVVLWSGAILVLVFLTQLTLALAQSLESDSRSLVLSAVWVAYAVVLISVGMFWRQAKVRMAGIVLLLLTLLKVIFIDLPGVSTAVRAILFIGLGAVGILVSRFLYHKQKD</sequence>
<dbReference type="RefSeq" id="WP_089522552.1">
    <property type="nucleotide sequence ID" value="NZ_NMUQ01000001.1"/>
</dbReference>
<keyword evidence="3" id="KW-0812">Transmembrane</keyword>
<feature type="transmembrane region" description="Helical" evidence="3">
    <location>
        <begin position="164"/>
        <end position="183"/>
    </location>
</feature>
<evidence type="ECO:0000313" key="4">
    <source>
        <dbReference type="EMBL" id="OXM15474.1"/>
    </source>
</evidence>
<feature type="coiled-coil region" evidence="1">
    <location>
        <begin position="3"/>
        <end position="30"/>
    </location>
</feature>
<feature type="transmembrane region" description="Helical" evidence="3">
    <location>
        <begin position="239"/>
        <end position="258"/>
    </location>
</feature>
<keyword evidence="5" id="KW-1185">Reference proteome</keyword>
<feature type="transmembrane region" description="Helical" evidence="3">
    <location>
        <begin position="217"/>
        <end position="233"/>
    </location>
</feature>
<feature type="transmembrane region" description="Helical" evidence="3">
    <location>
        <begin position="394"/>
        <end position="411"/>
    </location>
</feature>
<dbReference type="OrthoDB" id="1805246at2"/>
<feature type="compositionally biased region" description="Polar residues" evidence="2">
    <location>
        <begin position="51"/>
        <end position="66"/>
    </location>
</feature>
<feature type="compositionally biased region" description="Polar residues" evidence="2">
    <location>
        <begin position="31"/>
        <end position="43"/>
    </location>
</feature>
<evidence type="ECO:0008006" key="6">
    <source>
        <dbReference type="Google" id="ProtNLM"/>
    </source>
</evidence>
<feature type="transmembrane region" description="Helical" evidence="3">
    <location>
        <begin position="371"/>
        <end position="388"/>
    </location>
</feature>
<feature type="region of interest" description="Disordered" evidence="2">
    <location>
        <begin position="31"/>
        <end position="96"/>
    </location>
</feature>
<dbReference type="CDD" id="cd14686">
    <property type="entry name" value="bZIP"/>
    <property type="match status" value="1"/>
</dbReference>
<dbReference type="PANTHER" id="PTHR38434">
    <property type="entry name" value="BLL2549 PROTEIN"/>
    <property type="match status" value="1"/>
</dbReference>
<dbReference type="Pfam" id="PF10101">
    <property type="entry name" value="DUF2339"/>
    <property type="match status" value="1"/>
</dbReference>